<protein>
    <submittedName>
        <fullName evidence="4">Fe-S cluster assembly factor HCF101, chloroplastic</fullName>
    </submittedName>
</protein>
<name>A0A438EIN6_VITVI</name>
<dbReference type="OrthoDB" id="1741334at2759"/>
<accession>A0A438EIN6</accession>
<dbReference type="InterPro" id="IPR038492">
    <property type="entry name" value="GBBH-like_N_sf"/>
</dbReference>
<evidence type="ECO:0000256" key="2">
    <source>
        <dbReference type="ARBA" id="ARBA00023004"/>
    </source>
</evidence>
<dbReference type="Proteomes" id="UP000288805">
    <property type="component" value="Unassembled WGS sequence"/>
</dbReference>
<evidence type="ECO:0000313" key="4">
    <source>
        <dbReference type="EMBL" id="RVW47589.1"/>
    </source>
</evidence>
<feature type="domain" description="Gamma-butyrobetaine hydroxylase-like N-terminal" evidence="3">
    <location>
        <begin position="6"/>
        <end position="39"/>
    </location>
</feature>
<proteinExistence type="predicted"/>
<evidence type="ECO:0000313" key="5">
    <source>
        <dbReference type="Proteomes" id="UP000288805"/>
    </source>
</evidence>
<dbReference type="AlphaFoldDB" id="A0A438EIN6"/>
<sequence>MDWRAKLQYADVPEDIEPEEIRPMGNYAVSITWPDGFSQIAPYDQLQTIERLVDVPQLTPAQLQVKLGTDKVVTNPKQRGYLKRKTSELQLHGWVYHRKIPSFQKGLTPDNPMPVCHLHPGCWGRAPQLLCVGRV</sequence>
<evidence type="ECO:0000259" key="3">
    <source>
        <dbReference type="Pfam" id="PF06155"/>
    </source>
</evidence>
<dbReference type="InterPro" id="IPR010376">
    <property type="entry name" value="GBBH-like_N"/>
</dbReference>
<dbReference type="Gene3D" id="3.30.2020.30">
    <property type="match status" value="1"/>
</dbReference>
<organism evidence="4 5">
    <name type="scientific">Vitis vinifera</name>
    <name type="common">Grape</name>
    <dbReference type="NCBI Taxonomy" id="29760"/>
    <lineage>
        <taxon>Eukaryota</taxon>
        <taxon>Viridiplantae</taxon>
        <taxon>Streptophyta</taxon>
        <taxon>Embryophyta</taxon>
        <taxon>Tracheophyta</taxon>
        <taxon>Spermatophyta</taxon>
        <taxon>Magnoliopsida</taxon>
        <taxon>eudicotyledons</taxon>
        <taxon>Gunneridae</taxon>
        <taxon>Pentapetalae</taxon>
        <taxon>rosids</taxon>
        <taxon>Vitales</taxon>
        <taxon>Vitaceae</taxon>
        <taxon>Viteae</taxon>
        <taxon>Vitis</taxon>
    </lineage>
</organism>
<comment type="caution">
    <text evidence="4">The sequence shown here is derived from an EMBL/GenBank/DDBJ whole genome shotgun (WGS) entry which is preliminary data.</text>
</comment>
<reference evidence="4 5" key="1">
    <citation type="journal article" date="2018" name="PLoS Genet.">
        <title>Population sequencing reveals clonal diversity and ancestral inbreeding in the grapevine cultivar Chardonnay.</title>
        <authorList>
            <person name="Roach M.J."/>
            <person name="Johnson D.L."/>
            <person name="Bohlmann J."/>
            <person name="van Vuuren H.J."/>
            <person name="Jones S.J."/>
            <person name="Pretorius I.S."/>
            <person name="Schmidt S.A."/>
            <person name="Borneman A.R."/>
        </authorList>
    </citation>
    <scope>NUCLEOTIDE SEQUENCE [LARGE SCALE GENOMIC DNA]</scope>
    <source>
        <strain evidence="5">cv. Chardonnay</strain>
        <tissue evidence="4">Leaf</tissue>
    </source>
</reference>
<evidence type="ECO:0000256" key="1">
    <source>
        <dbReference type="ARBA" id="ARBA00022723"/>
    </source>
</evidence>
<keyword evidence="1" id="KW-0479">Metal-binding</keyword>
<gene>
    <name evidence="4" type="primary">HCF101_0</name>
    <name evidence="4" type="ORF">CK203_073721</name>
</gene>
<dbReference type="GO" id="GO:0046872">
    <property type="term" value="F:metal ion binding"/>
    <property type="evidence" value="ECO:0007669"/>
    <property type="project" value="UniProtKB-KW"/>
</dbReference>
<keyword evidence="2" id="KW-0408">Iron</keyword>
<dbReference type="Pfam" id="PF06155">
    <property type="entry name" value="GBBH-like_N"/>
    <property type="match status" value="1"/>
</dbReference>
<dbReference type="EMBL" id="QGNW01001279">
    <property type="protein sequence ID" value="RVW47589.1"/>
    <property type="molecule type" value="Genomic_DNA"/>
</dbReference>